<reference evidence="1" key="2">
    <citation type="submission" date="2022-01" db="EMBL/GenBank/DDBJ databases">
        <authorList>
            <person name="Yamashiro T."/>
            <person name="Shiraishi A."/>
            <person name="Satake H."/>
            <person name="Nakayama K."/>
        </authorList>
    </citation>
    <scope>NUCLEOTIDE SEQUENCE</scope>
</reference>
<protein>
    <submittedName>
        <fullName evidence="1">Uncharacterized protein</fullName>
    </submittedName>
</protein>
<sequence>MDDRRLGKSSCVKKFFNFILDDIVDFWINPSLKLNGRFKSNLPLEFCGVTKFGLIPRMSDNFPSDGLACDLRMSRWGGNNLLDLEYSRWFIEFRDASRFRMSPVGIINNSDQPPVN</sequence>
<keyword evidence="2" id="KW-1185">Reference proteome</keyword>
<name>A0ABQ5F6J6_9ASTR</name>
<proteinExistence type="predicted"/>
<dbReference type="Proteomes" id="UP001151760">
    <property type="component" value="Unassembled WGS sequence"/>
</dbReference>
<organism evidence="1 2">
    <name type="scientific">Tanacetum coccineum</name>
    <dbReference type="NCBI Taxonomy" id="301880"/>
    <lineage>
        <taxon>Eukaryota</taxon>
        <taxon>Viridiplantae</taxon>
        <taxon>Streptophyta</taxon>
        <taxon>Embryophyta</taxon>
        <taxon>Tracheophyta</taxon>
        <taxon>Spermatophyta</taxon>
        <taxon>Magnoliopsida</taxon>
        <taxon>eudicotyledons</taxon>
        <taxon>Gunneridae</taxon>
        <taxon>Pentapetalae</taxon>
        <taxon>asterids</taxon>
        <taxon>campanulids</taxon>
        <taxon>Asterales</taxon>
        <taxon>Asteraceae</taxon>
        <taxon>Asteroideae</taxon>
        <taxon>Anthemideae</taxon>
        <taxon>Anthemidinae</taxon>
        <taxon>Tanacetum</taxon>
    </lineage>
</organism>
<dbReference type="EMBL" id="BQNB010017050">
    <property type="protein sequence ID" value="GJT58799.1"/>
    <property type="molecule type" value="Genomic_DNA"/>
</dbReference>
<gene>
    <name evidence="1" type="ORF">Tco_1002332</name>
</gene>
<accession>A0ABQ5F6J6</accession>
<reference evidence="1" key="1">
    <citation type="journal article" date="2022" name="Int. J. Mol. Sci.">
        <title>Draft Genome of Tanacetum Coccineum: Genomic Comparison of Closely Related Tanacetum-Family Plants.</title>
        <authorList>
            <person name="Yamashiro T."/>
            <person name="Shiraishi A."/>
            <person name="Nakayama K."/>
            <person name="Satake H."/>
        </authorList>
    </citation>
    <scope>NUCLEOTIDE SEQUENCE</scope>
</reference>
<evidence type="ECO:0000313" key="1">
    <source>
        <dbReference type="EMBL" id="GJT58799.1"/>
    </source>
</evidence>
<evidence type="ECO:0000313" key="2">
    <source>
        <dbReference type="Proteomes" id="UP001151760"/>
    </source>
</evidence>
<comment type="caution">
    <text evidence="1">The sequence shown here is derived from an EMBL/GenBank/DDBJ whole genome shotgun (WGS) entry which is preliminary data.</text>
</comment>